<dbReference type="SMART" id="SM00339">
    <property type="entry name" value="FH"/>
    <property type="match status" value="1"/>
</dbReference>
<dbReference type="SUPFAM" id="SSF46785">
    <property type="entry name" value="Winged helix' DNA-binding domain"/>
    <property type="match status" value="1"/>
</dbReference>
<evidence type="ECO:0000256" key="4">
    <source>
        <dbReference type="ARBA" id="ARBA00023163"/>
    </source>
</evidence>
<comment type="subcellular location">
    <subcellularLocation>
        <location evidence="1 6">Nucleus</location>
    </subcellularLocation>
</comment>
<keyword evidence="3 6" id="KW-0238">DNA-binding</keyword>
<accession>A0A420YK52</accession>
<keyword evidence="10" id="KW-1185">Reference proteome</keyword>
<dbReference type="InterPro" id="IPR036388">
    <property type="entry name" value="WH-like_DNA-bd_sf"/>
</dbReference>
<evidence type="ECO:0000256" key="1">
    <source>
        <dbReference type="ARBA" id="ARBA00004123"/>
    </source>
</evidence>
<evidence type="ECO:0000256" key="6">
    <source>
        <dbReference type="PROSITE-ProRule" id="PRU00089"/>
    </source>
</evidence>
<dbReference type="AlphaFoldDB" id="A0A420YK52"/>
<evidence type="ECO:0000256" key="2">
    <source>
        <dbReference type="ARBA" id="ARBA00023015"/>
    </source>
</evidence>
<dbReference type="PROSITE" id="PS00658">
    <property type="entry name" value="FORK_HEAD_2"/>
    <property type="match status" value="1"/>
</dbReference>
<dbReference type="Proteomes" id="UP000275385">
    <property type="component" value="Unassembled WGS sequence"/>
</dbReference>
<evidence type="ECO:0000256" key="5">
    <source>
        <dbReference type="ARBA" id="ARBA00023242"/>
    </source>
</evidence>
<dbReference type="GO" id="GO:0005634">
    <property type="term" value="C:nucleus"/>
    <property type="evidence" value="ECO:0007669"/>
    <property type="project" value="UniProtKB-SubCell"/>
</dbReference>
<feature type="region of interest" description="Disordered" evidence="7">
    <location>
        <begin position="1"/>
        <end position="63"/>
    </location>
</feature>
<dbReference type="GO" id="GO:0000981">
    <property type="term" value="F:DNA-binding transcription factor activity, RNA polymerase II-specific"/>
    <property type="evidence" value="ECO:0007669"/>
    <property type="project" value="TreeGrafter"/>
</dbReference>
<dbReference type="InterPro" id="IPR001766">
    <property type="entry name" value="Fork_head_dom"/>
</dbReference>
<dbReference type="PANTHER" id="PTHR45881">
    <property type="entry name" value="CHECKPOINT SUPPRESSOR 1-LIKE, ISOFORM A-RELATED"/>
    <property type="match status" value="1"/>
</dbReference>
<feature type="domain" description="Fork-head" evidence="8">
    <location>
        <begin position="300"/>
        <end position="409"/>
    </location>
</feature>
<dbReference type="GO" id="GO:0000978">
    <property type="term" value="F:RNA polymerase II cis-regulatory region sequence-specific DNA binding"/>
    <property type="evidence" value="ECO:0007669"/>
    <property type="project" value="TreeGrafter"/>
</dbReference>
<feature type="compositionally biased region" description="Polar residues" evidence="7">
    <location>
        <begin position="20"/>
        <end position="31"/>
    </location>
</feature>
<reference evidence="9 10" key="1">
    <citation type="submission" date="2018-08" db="EMBL/GenBank/DDBJ databases">
        <title>Draft genome of the lignicolous fungus Coniochaeta pulveracea.</title>
        <authorList>
            <person name="Borstlap C.J."/>
            <person name="De Witt R.N."/>
            <person name="Botha A."/>
            <person name="Volschenk H."/>
        </authorList>
    </citation>
    <scope>NUCLEOTIDE SEQUENCE [LARGE SCALE GENOMIC DNA]</scope>
    <source>
        <strain evidence="9 10">CAB683</strain>
    </source>
</reference>
<evidence type="ECO:0000259" key="8">
    <source>
        <dbReference type="PROSITE" id="PS50039"/>
    </source>
</evidence>
<feature type="region of interest" description="Disordered" evidence="7">
    <location>
        <begin position="401"/>
        <end position="457"/>
    </location>
</feature>
<evidence type="ECO:0000256" key="3">
    <source>
        <dbReference type="ARBA" id="ARBA00023125"/>
    </source>
</evidence>
<keyword evidence="5 6" id="KW-0539">Nucleus</keyword>
<dbReference type="InterPro" id="IPR036390">
    <property type="entry name" value="WH_DNA-bd_sf"/>
</dbReference>
<dbReference type="InterPro" id="IPR030456">
    <property type="entry name" value="TF_fork_head_CS_2"/>
</dbReference>
<evidence type="ECO:0000313" key="10">
    <source>
        <dbReference type="Proteomes" id="UP000275385"/>
    </source>
</evidence>
<dbReference type="OrthoDB" id="5954824at2759"/>
<name>A0A420YK52_9PEZI</name>
<feature type="compositionally biased region" description="Basic and acidic residues" evidence="7">
    <location>
        <begin position="281"/>
        <end position="294"/>
    </location>
</feature>
<keyword evidence="2" id="KW-0805">Transcription regulation</keyword>
<organism evidence="9 10">
    <name type="scientific">Coniochaeta pulveracea</name>
    <dbReference type="NCBI Taxonomy" id="177199"/>
    <lineage>
        <taxon>Eukaryota</taxon>
        <taxon>Fungi</taxon>
        <taxon>Dikarya</taxon>
        <taxon>Ascomycota</taxon>
        <taxon>Pezizomycotina</taxon>
        <taxon>Sordariomycetes</taxon>
        <taxon>Sordariomycetidae</taxon>
        <taxon>Coniochaetales</taxon>
        <taxon>Coniochaetaceae</taxon>
        <taxon>Coniochaeta</taxon>
    </lineage>
</organism>
<protein>
    <recommendedName>
        <fullName evidence="8">Fork-head domain-containing protein</fullName>
    </recommendedName>
</protein>
<keyword evidence="4" id="KW-0804">Transcription</keyword>
<evidence type="ECO:0000313" key="9">
    <source>
        <dbReference type="EMBL" id="RKU48231.1"/>
    </source>
</evidence>
<feature type="compositionally biased region" description="Polar residues" evidence="7">
    <location>
        <begin position="39"/>
        <end position="55"/>
    </location>
</feature>
<dbReference type="EMBL" id="QVQW01000005">
    <property type="protein sequence ID" value="RKU48231.1"/>
    <property type="molecule type" value="Genomic_DNA"/>
</dbReference>
<sequence>MDCHMLETDLPYTPSERRSSCTTQSDIVRTTEQTDEAINMTTVTPQHTSAGNSEPLQPATERRGRPHHLFAASQASGQSHSYPTPEPAAFYGSPILSHGLGRSTRSPIWTASQSPTWTSDVLNYSFAPSEPSRGLALGSYNQGSGQGWEIPPDYQQFQHSERTSTYLNRYPTLTVESLSTYNQSQLGIPTTAPHSETFAYPNYAVTSAPMTQDTRHYGLESCTSAPPNNSGLAITTSFPASTYPNLSPGDAELSTPMTPISDMDEDFSCCYDDAQRSPAMDAKREEGGESETPKSCETPYAQLIYQAFMSSPRRAMTLQEIYRWFLENTDKGRKSTMGGGTGKGWQNSIRHNLSMNGAFERRQVHSDEKEGDDCDSLTGAARKREAEWVLTEAAIKGGVQSTTRYRNTARRGQLKREAPSRNKAKGAPIARRRTTRKRNASRDTSHPYAIPSSSRYEYTHPLPASHYRYYGPHTEPFEIHAAHQLQQLSLAPASRMMDPQDYEYHFPTSAMSSPMDVHHPQHGYPAAPLNYSPELFLPSGPGASTVTSEDDINEVLTPETNLAVAEQPTVCVNVNKHDSPHTVQAAPTTRSFDSTATDYYGNSEPPNGLSRYSMGDVSGVCGDSMIESCTWDGEESPQH</sequence>
<dbReference type="Pfam" id="PF00250">
    <property type="entry name" value="Forkhead"/>
    <property type="match status" value="1"/>
</dbReference>
<evidence type="ECO:0000256" key="7">
    <source>
        <dbReference type="SAM" id="MobiDB-lite"/>
    </source>
</evidence>
<dbReference type="STRING" id="177199.A0A420YK52"/>
<dbReference type="Gene3D" id="1.10.10.10">
    <property type="entry name" value="Winged helix-like DNA-binding domain superfamily/Winged helix DNA-binding domain"/>
    <property type="match status" value="1"/>
</dbReference>
<feature type="compositionally biased region" description="Basic residues" evidence="7">
    <location>
        <begin position="430"/>
        <end position="439"/>
    </location>
</feature>
<comment type="caution">
    <text evidence="9">The sequence shown here is derived from an EMBL/GenBank/DDBJ whole genome shotgun (WGS) entry which is preliminary data.</text>
</comment>
<gene>
    <name evidence="9" type="ORF">DL546_003796</name>
</gene>
<feature type="region of interest" description="Disordered" evidence="7">
    <location>
        <begin position="276"/>
        <end position="295"/>
    </location>
</feature>
<proteinExistence type="predicted"/>
<feature type="DNA-binding region" description="Fork-head" evidence="6">
    <location>
        <begin position="300"/>
        <end position="409"/>
    </location>
</feature>
<dbReference type="PANTHER" id="PTHR45881:SF5">
    <property type="entry name" value="FORK-HEAD DOMAIN-CONTAINING PROTEIN"/>
    <property type="match status" value="1"/>
</dbReference>
<dbReference type="PROSITE" id="PS50039">
    <property type="entry name" value="FORK_HEAD_3"/>
    <property type="match status" value="1"/>
</dbReference>